<dbReference type="SUPFAM" id="SSF82199">
    <property type="entry name" value="SET domain"/>
    <property type="match status" value="1"/>
</dbReference>
<dbReference type="InterPro" id="IPR045318">
    <property type="entry name" value="EZH1/2-like"/>
</dbReference>
<sequence>MDIDDESTLRDESLTADESPEYEVPTVTRKIVISKFREVWNDFYDWEEVECAYLLKDIISVDDTDYGDHEDDEYPRQADIRDYRFVVSSEVTGLTSEFDAMRTSFHASGNGRKRRMDSVNIFAASQLEPLSSYESSTPSTMSIGPRWNGLREEETLSFVPFSDDPTFDFEEFSMSFGWFEWLSHEMKVCRDPDLEQIEIETFTRLFNLFEEKGPLAFREIDMAGADIIDVSRDGDKQSGILPIRYTRDPVSWMFQNELGRDEPEENLDGAHPTHRTEGVKIEHIYPSCVLPASSAVIERVQQHRSLLCTNMFCLLPGCRTHGKGERIGRVMPVAHPQMTNERLLERDVYPCGDECFLHRSTEAYAPWDDDSLGVLQEILSVIPDELPCRLARTVRKPCQEVFSKRKEFIPDDSVYIENDSDDDDAPVVTIKPRIDQAFAGAPSEPCFHNGPCSKENKCPCWEKKMYCQRLCNCASNWSSDGKVVDANVKETDPLATAKDALASRNCQIQRGQRKRVLVKESDFGMGLFCGEKATAGDLLGEYVGDMVPHNAAFTREYVSSLVLCTSPSNHRSVFLKFRIVAKHKGRNYAFTLSPFQEGDNTREKRKLVEEAGVLDAIGIANETRFPNHSDGKGKNSYAKASLVDNQVRIGLYASRAIKVGEQILFYYSAEFFR</sequence>
<dbReference type="Gene3D" id="2.170.270.10">
    <property type="entry name" value="SET domain"/>
    <property type="match status" value="1"/>
</dbReference>
<keyword evidence="6" id="KW-1185">Reference proteome</keyword>
<keyword evidence="1" id="KW-0805">Transcription regulation</keyword>
<evidence type="ECO:0000256" key="3">
    <source>
        <dbReference type="SAM" id="MobiDB-lite"/>
    </source>
</evidence>
<dbReference type="STRING" id="27342.A0A0H2RFM9"/>
<dbReference type="Pfam" id="PF00856">
    <property type="entry name" value="SET"/>
    <property type="match status" value="1"/>
</dbReference>
<evidence type="ECO:0000313" key="5">
    <source>
        <dbReference type="EMBL" id="KLO10609.1"/>
    </source>
</evidence>
<dbReference type="PANTHER" id="PTHR45747">
    <property type="entry name" value="HISTONE-LYSINE N-METHYLTRANSFERASE E(Z)"/>
    <property type="match status" value="1"/>
</dbReference>
<dbReference type="GO" id="GO:0035098">
    <property type="term" value="C:ESC/E(Z) complex"/>
    <property type="evidence" value="ECO:0007669"/>
    <property type="project" value="TreeGrafter"/>
</dbReference>
<dbReference type="Proteomes" id="UP000053477">
    <property type="component" value="Unassembled WGS sequence"/>
</dbReference>
<dbReference type="SMART" id="SM00317">
    <property type="entry name" value="SET"/>
    <property type="match status" value="1"/>
</dbReference>
<keyword evidence="2" id="KW-0804">Transcription</keyword>
<accession>A0A0H2RFM9</accession>
<reference evidence="5 6" key="1">
    <citation type="submission" date="2015-04" db="EMBL/GenBank/DDBJ databases">
        <title>Complete genome sequence of Schizopora paradoxa KUC8140, a cosmopolitan wood degrader in East Asia.</title>
        <authorList>
            <consortium name="DOE Joint Genome Institute"/>
            <person name="Min B."/>
            <person name="Park H."/>
            <person name="Jang Y."/>
            <person name="Kim J.-J."/>
            <person name="Kim K.H."/>
            <person name="Pangilinan J."/>
            <person name="Lipzen A."/>
            <person name="Riley R."/>
            <person name="Grigoriev I.V."/>
            <person name="Spatafora J.W."/>
            <person name="Choi I.-G."/>
        </authorList>
    </citation>
    <scope>NUCLEOTIDE SEQUENCE [LARGE SCALE GENOMIC DNA]</scope>
    <source>
        <strain evidence="5 6">KUC8140</strain>
    </source>
</reference>
<feature type="domain" description="SET" evidence="4">
    <location>
        <begin position="514"/>
        <end position="668"/>
    </location>
</feature>
<dbReference type="PANTHER" id="PTHR45747:SF4">
    <property type="entry name" value="HISTONE-LYSINE N-METHYLTRANSFERASE E(Z)"/>
    <property type="match status" value="1"/>
</dbReference>
<dbReference type="InterPro" id="IPR046341">
    <property type="entry name" value="SET_dom_sf"/>
</dbReference>
<evidence type="ECO:0000256" key="1">
    <source>
        <dbReference type="ARBA" id="ARBA00023015"/>
    </source>
</evidence>
<protein>
    <submittedName>
        <fullName evidence="5">SET domain-containing protein</fullName>
    </submittedName>
</protein>
<feature type="region of interest" description="Disordered" evidence="3">
    <location>
        <begin position="1"/>
        <end position="21"/>
    </location>
</feature>
<dbReference type="InParanoid" id="A0A0H2RFM9"/>
<dbReference type="GO" id="GO:0003682">
    <property type="term" value="F:chromatin binding"/>
    <property type="evidence" value="ECO:0007669"/>
    <property type="project" value="TreeGrafter"/>
</dbReference>
<dbReference type="AlphaFoldDB" id="A0A0H2RFM9"/>
<dbReference type="EMBL" id="KQ086022">
    <property type="protein sequence ID" value="KLO10609.1"/>
    <property type="molecule type" value="Genomic_DNA"/>
</dbReference>
<gene>
    <name evidence="5" type="ORF">SCHPADRAFT_511638</name>
</gene>
<evidence type="ECO:0000313" key="6">
    <source>
        <dbReference type="Proteomes" id="UP000053477"/>
    </source>
</evidence>
<evidence type="ECO:0000259" key="4">
    <source>
        <dbReference type="PROSITE" id="PS50280"/>
    </source>
</evidence>
<name>A0A0H2RFM9_9AGAM</name>
<dbReference type="GO" id="GO:0031507">
    <property type="term" value="P:heterochromatin formation"/>
    <property type="evidence" value="ECO:0007669"/>
    <property type="project" value="TreeGrafter"/>
</dbReference>
<proteinExistence type="predicted"/>
<dbReference type="PROSITE" id="PS50280">
    <property type="entry name" value="SET"/>
    <property type="match status" value="1"/>
</dbReference>
<dbReference type="GO" id="GO:0046976">
    <property type="term" value="F:histone H3K27 methyltransferase activity"/>
    <property type="evidence" value="ECO:0007669"/>
    <property type="project" value="TreeGrafter"/>
</dbReference>
<evidence type="ECO:0000256" key="2">
    <source>
        <dbReference type="ARBA" id="ARBA00023163"/>
    </source>
</evidence>
<dbReference type="OrthoDB" id="6141102at2759"/>
<organism evidence="5 6">
    <name type="scientific">Schizopora paradoxa</name>
    <dbReference type="NCBI Taxonomy" id="27342"/>
    <lineage>
        <taxon>Eukaryota</taxon>
        <taxon>Fungi</taxon>
        <taxon>Dikarya</taxon>
        <taxon>Basidiomycota</taxon>
        <taxon>Agaricomycotina</taxon>
        <taxon>Agaricomycetes</taxon>
        <taxon>Hymenochaetales</taxon>
        <taxon>Schizoporaceae</taxon>
        <taxon>Schizopora</taxon>
    </lineage>
</organism>
<dbReference type="InterPro" id="IPR001214">
    <property type="entry name" value="SET_dom"/>
</dbReference>